<feature type="compositionally biased region" description="Basic and acidic residues" evidence="1">
    <location>
        <begin position="715"/>
        <end position="724"/>
    </location>
</feature>
<protein>
    <submittedName>
        <fullName evidence="3">Uncharacterized protein</fullName>
    </submittedName>
</protein>
<feature type="transmembrane region" description="Helical" evidence="2">
    <location>
        <begin position="157"/>
        <end position="178"/>
    </location>
</feature>
<feature type="compositionally biased region" description="Low complexity" evidence="1">
    <location>
        <begin position="579"/>
        <end position="600"/>
    </location>
</feature>
<feature type="region of interest" description="Disordered" evidence="1">
    <location>
        <begin position="333"/>
        <end position="366"/>
    </location>
</feature>
<evidence type="ECO:0000256" key="2">
    <source>
        <dbReference type="SAM" id="Phobius"/>
    </source>
</evidence>
<sequence>MVSKPSQALTNSDAVLVNATLFVTLTCFAEFLSHVGKCVREVSCCTECAEARRAHSHILPALAQLEGYPCDAATTERLAYLVPRLRQVLGVYTSSPVAELPMLLALSLALIFLALWLLGFASGRWRRQVAFAYLTAMVLNDTVLPGALLWLMGPATITTHAIHILPILFTGPLIAAFFTLPLGFVTFYSACTVVGTAISCLALRSKEPVLLPMGHGHLIHVAVNSILASMAACAYSRYRAWFWTSCLRPAFHACGRLLSGPAWWTTAPTNNRKRMKGPQCAASTRCQKPENACLSAATTHASGVSVVRRGAATAAGIGRSVAVQPAIPAVPATSRPASRLFPHPPQALAGQIETSPAGQPPGVTADVAGDAQDHYCAIVAGAAAVAASGSAASRALAPVSASAPVPAVTGAAAAATVAVAPLPPQPLSPTRTRAPPATALAAIPRRAVGVPQSQQQQAQDDVCEVRGDQQAAPRQPVSSVGVLGQLEDTAQQLAAAGAGTPEGTQWHVLRPQLQTRLQTRPPQAPSGHPDSRTARTCRASYGPYSGSAGSAAASVVMTTPQPFHAPQGAMPPGADGPQTSISNTPGSNNSTSTGNSPGSSAKSSNGCRNHESSGSSGPRGLCRGDACNAGRMLHRARELVGRSAGACEYEGGMPLLRLTFRLPSTSAGRDSPPDWEGEVLHGVLCRCGRGCVGGEGEGMPMTRREGHSCAGLRGRSREMPHNMM</sequence>
<feature type="compositionally biased region" description="Polar residues" evidence="1">
    <location>
        <begin position="601"/>
        <end position="616"/>
    </location>
</feature>
<organism evidence="3 4">
    <name type="scientific">Astrephomene gubernaculifera</name>
    <dbReference type="NCBI Taxonomy" id="47775"/>
    <lineage>
        <taxon>Eukaryota</taxon>
        <taxon>Viridiplantae</taxon>
        <taxon>Chlorophyta</taxon>
        <taxon>core chlorophytes</taxon>
        <taxon>Chlorophyceae</taxon>
        <taxon>CS clade</taxon>
        <taxon>Chlamydomonadales</taxon>
        <taxon>Astrephomenaceae</taxon>
        <taxon>Astrephomene</taxon>
    </lineage>
</organism>
<feature type="region of interest" description="Disordered" evidence="1">
    <location>
        <begin position="561"/>
        <end position="621"/>
    </location>
</feature>
<feature type="transmembrane region" description="Helical" evidence="2">
    <location>
        <begin position="130"/>
        <end position="151"/>
    </location>
</feature>
<dbReference type="AlphaFoldDB" id="A0AAD3DZQ4"/>
<keyword evidence="2" id="KW-0812">Transmembrane</keyword>
<name>A0AAD3DZQ4_9CHLO</name>
<feature type="transmembrane region" description="Helical" evidence="2">
    <location>
        <begin position="185"/>
        <end position="205"/>
    </location>
</feature>
<keyword evidence="2" id="KW-1133">Transmembrane helix</keyword>
<keyword evidence="2" id="KW-0472">Membrane</keyword>
<reference evidence="3 4" key="1">
    <citation type="journal article" date="2021" name="Sci. Rep.">
        <title>Genome sequencing of the multicellular alga Astrephomene provides insights into convergent evolution of germ-soma differentiation.</title>
        <authorList>
            <person name="Yamashita S."/>
            <person name="Yamamoto K."/>
            <person name="Matsuzaki R."/>
            <person name="Suzuki S."/>
            <person name="Yamaguchi H."/>
            <person name="Hirooka S."/>
            <person name="Minakuchi Y."/>
            <person name="Miyagishima S."/>
            <person name="Kawachi M."/>
            <person name="Toyoda A."/>
            <person name="Nozaki H."/>
        </authorList>
    </citation>
    <scope>NUCLEOTIDE SEQUENCE [LARGE SCALE GENOMIC DNA]</scope>
    <source>
        <strain evidence="3 4">NIES-4017</strain>
    </source>
</reference>
<accession>A0AAD3DZQ4</accession>
<proteinExistence type="predicted"/>
<gene>
    <name evidence="3" type="ORF">Agub_g13377</name>
</gene>
<keyword evidence="4" id="KW-1185">Reference proteome</keyword>
<evidence type="ECO:0000313" key="3">
    <source>
        <dbReference type="EMBL" id="GFR51055.1"/>
    </source>
</evidence>
<feature type="compositionally biased region" description="Low complexity" evidence="1">
    <location>
        <begin position="539"/>
        <end position="549"/>
    </location>
</feature>
<comment type="caution">
    <text evidence="3">The sequence shown here is derived from an EMBL/GenBank/DDBJ whole genome shotgun (WGS) entry which is preliminary data.</text>
</comment>
<feature type="region of interest" description="Disordered" evidence="1">
    <location>
        <begin position="705"/>
        <end position="724"/>
    </location>
</feature>
<dbReference type="Proteomes" id="UP001054857">
    <property type="component" value="Unassembled WGS sequence"/>
</dbReference>
<feature type="transmembrane region" description="Helical" evidence="2">
    <location>
        <begin position="100"/>
        <end position="118"/>
    </location>
</feature>
<evidence type="ECO:0000313" key="4">
    <source>
        <dbReference type="Proteomes" id="UP001054857"/>
    </source>
</evidence>
<evidence type="ECO:0000256" key="1">
    <source>
        <dbReference type="SAM" id="MobiDB-lite"/>
    </source>
</evidence>
<dbReference type="EMBL" id="BMAR01000045">
    <property type="protein sequence ID" value="GFR51055.1"/>
    <property type="molecule type" value="Genomic_DNA"/>
</dbReference>
<feature type="region of interest" description="Disordered" evidence="1">
    <location>
        <begin position="517"/>
        <end position="549"/>
    </location>
</feature>